<dbReference type="GO" id="GO:0006310">
    <property type="term" value="P:DNA recombination"/>
    <property type="evidence" value="ECO:0007669"/>
    <property type="project" value="UniProtKB-KW"/>
</dbReference>
<dbReference type="InterPro" id="IPR025269">
    <property type="entry name" value="SAM-like_dom"/>
</dbReference>
<dbReference type="RefSeq" id="WP_189060970.1">
    <property type="nucleotide sequence ID" value="NZ_BMMK01000031.1"/>
</dbReference>
<keyword evidence="2" id="KW-0238">DNA-binding</keyword>
<feature type="region of interest" description="Disordered" evidence="4">
    <location>
        <begin position="1"/>
        <end position="20"/>
    </location>
</feature>
<dbReference type="PROSITE" id="PS51898">
    <property type="entry name" value="TYR_RECOMBINASE"/>
    <property type="match status" value="1"/>
</dbReference>
<dbReference type="InterPro" id="IPR050090">
    <property type="entry name" value="Tyrosine_recombinase_XerCD"/>
</dbReference>
<feature type="domain" description="Tyr recombinase" evidence="5">
    <location>
        <begin position="155"/>
        <end position="364"/>
    </location>
</feature>
<evidence type="ECO:0000313" key="7">
    <source>
        <dbReference type="Proteomes" id="UP000637578"/>
    </source>
</evidence>
<evidence type="ECO:0000259" key="5">
    <source>
        <dbReference type="PROSITE" id="PS51898"/>
    </source>
</evidence>
<name>A0A8J3CCL2_9PSEU</name>
<dbReference type="Gene3D" id="1.10.443.10">
    <property type="entry name" value="Intergrase catalytic core"/>
    <property type="match status" value="1"/>
</dbReference>
<gene>
    <name evidence="6" type="ORF">GCM10012275_51190</name>
</gene>
<evidence type="ECO:0000313" key="6">
    <source>
        <dbReference type="EMBL" id="GGM74266.1"/>
    </source>
</evidence>
<comment type="caution">
    <text evidence="6">The sequence shown here is derived from an EMBL/GenBank/DDBJ whole genome shotgun (WGS) entry which is preliminary data.</text>
</comment>
<dbReference type="InterPro" id="IPR011010">
    <property type="entry name" value="DNA_brk_join_enz"/>
</dbReference>
<proteinExistence type="inferred from homology"/>
<dbReference type="PANTHER" id="PTHR30349:SF64">
    <property type="entry name" value="PROPHAGE INTEGRASE INTD-RELATED"/>
    <property type="match status" value="1"/>
</dbReference>
<reference evidence="6" key="1">
    <citation type="journal article" date="2014" name="Int. J. Syst. Evol. Microbiol.">
        <title>Complete genome sequence of Corynebacterium casei LMG S-19264T (=DSM 44701T), isolated from a smear-ripened cheese.</title>
        <authorList>
            <consortium name="US DOE Joint Genome Institute (JGI-PGF)"/>
            <person name="Walter F."/>
            <person name="Albersmeier A."/>
            <person name="Kalinowski J."/>
            <person name="Ruckert C."/>
        </authorList>
    </citation>
    <scope>NUCLEOTIDE SEQUENCE</scope>
    <source>
        <strain evidence="6">CGMCC 4.5737</strain>
    </source>
</reference>
<dbReference type="InterPro" id="IPR013762">
    <property type="entry name" value="Integrase-like_cat_sf"/>
</dbReference>
<feature type="compositionally biased region" description="Polar residues" evidence="4">
    <location>
        <begin position="9"/>
        <end position="18"/>
    </location>
</feature>
<dbReference type="SUPFAM" id="SSF56349">
    <property type="entry name" value="DNA breaking-rejoining enzymes"/>
    <property type="match status" value="1"/>
</dbReference>
<dbReference type="AlphaFoldDB" id="A0A8J3CCL2"/>
<evidence type="ECO:0000256" key="1">
    <source>
        <dbReference type="ARBA" id="ARBA00008857"/>
    </source>
</evidence>
<dbReference type="EMBL" id="BMMK01000031">
    <property type="protein sequence ID" value="GGM74266.1"/>
    <property type="molecule type" value="Genomic_DNA"/>
</dbReference>
<keyword evidence="7" id="KW-1185">Reference proteome</keyword>
<protein>
    <recommendedName>
        <fullName evidence="5">Tyr recombinase domain-containing protein</fullName>
    </recommendedName>
</protein>
<reference evidence="6" key="2">
    <citation type="submission" date="2020-09" db="EMBL/GenBank/DDBJ databases">
        <authorList>
            <person name="Sun Q."/>
            <person name="Zhou Y."/>
        </authorList>
    </citation>
    <scope>NUCLEOTIDE SEQUENCE</scope>
    <source>
        <strain evidence="6">CGMCC 4.5737</strain>
    </source>
</reference>
<evidence type="ECO:0000256" key="2">
    <source>
        <dbReference type="ARBA" id="ARBA00023125"/>
    </source>
</evidence>
<sequence>MRYRVRYQTPDNRQTSKSFPDKRLEKAKAFKLQVEAEALEATGAKRPSGDILVRDYGDLYRKGRSQDESSQIRLGSLLKNQIYRFMGDLTVEEVDIDTLRDWKEWMTKVAKISASCQSQAWGTLSAMLEAAMAEGRIRSNPCRSKSISAPQPPKRKIRPWPESKLRRVERALDSRYLIVVPLGAGLGLRQGEILAFSPDDIDRNNLLYHCNRQLVYRNGVLAFKLPKGHKTRTIPIGDGVLDAVNRHMEEHPPVTITLPWVEQDGQDYETAKLLIATPRDTAWIPQMFSDDVWVPAFEAAQLRYEKRRDGMHALRHLFASHMLAQGVTIKELAEYLGHSSEAFTLRTYVHLMPSSHTRARQAANALFSPGSSG</sequence>
<accession>A0A8J3CCL2</accession>
<dbReference type="GO" id="GO:0015074">
    <property type="term" value="P:DNA integration"/>
    <property type="evidence" value="ECO:0007669"/>
    <property type="project" value="InterPro"/>
</dbReference>
<dbReference type="InterPro" id="IPR010998">
    <property type="entry name" value="Integrase_recombinase_N"/>
</dbReference>
<dbReference type="Pfam" id="PF00589">
    <property type="entry name" value="Phage_integrase"/>
    <property type="match status" value="1"/>
</dbReference>
<dbReference type="Gene3D" id="1.10.150.130">
    <property type="match status" value="1"/>
</dbReference>
<dbReference type="Proteomes" id="UP000637578">
    <property type="component" value="Unassembled WGS sequence"/>
</dbReference>
<comment type="similarity">
    <text evidence="1">Belongs to the 'phage' integrase family.</text>
</comment>
<dbReference type="PANTHER" id="PTHR30349">
    <property type="entry name" value="PHAGE INTEGRASE-RELATED"/>
    <property type="match status" value="1"/>
</dbReference>
<dbReference type="InterPro" id="IPR002104">
    <property type="entry name" value="Integrase_catalytic"/>
</dbReference>
<dbReference type="GO" id="GO:0003677">
    <property type="term" value="F:DNA binding"/>
    <property type="evidence" value="ECO:0007669"/>
    <property type="project" value="UniProtKB-KW"/>
</dbReference>
<organism evidence="6 7">
    <name type="scientific">Longimycelium tulufanense</name>
    <dbReference type="NCBI Taxonomy" id="907463"/>
    <lineage>
        <taxon>Bacteria</taxon>
        <taxon>Bacillati</taxon>
        <taxon>Actinomycetota</taxon>
        <taxon>Actinomycetes</taxon>
        <taxon>Pseudonocardiales</taxon>
        <taxon>Pseudonocardiaceae</taxon>
        <taxon>Longimycelium</taxon>
    </lineage>
</organism>
<dbReference type="CDD" id="cd01189">
    <property type="entry name" value="INT_ICEBs1_C_like"/>
    <property type="match status" value="1"/>
</dbReference>
<evidence type="ECO:0000256" key="3">
    <source>
        <dbReference type="ARBA" id="ARBA00023172"/>
    </source>
</evidence>
<keyword evidence="3" id="KW-0233">DNA recombination</keyword>
<evidence type="ECO:0000256" key="4">
    <source>
        <dbReference type="SAM" id="MobiDB-lite"/>
    </source>
</evidence>
<dbReference type="Pfam" id="PF13102">
    <property type="entry name" value="Phage_int_SAM_5"/>
    <property type="match status" value="1"/>
</dbReference>